<dbReference type="InterPro" id="IPR029028">
    <property type="entry name" value="Alpha/beta_knot_MTases"/>
</dbReference>
<gene>
    <name evidence="5 8" type="primary">trmJ</name>
    <name evidence="8" type="ORF">GCM10011369_04120</name>
</gene>
<dbReference type="NCBIfam" id="TIGR00050">
    <property type="entry name" value="rRNA_methyl_1"/>
    <property type="match status" value="1"/>
</dbReference>
<comment type="function">
    <text evidence="5">Catalyzes the formation of 2'O-methylated cytidine (Cm32) or 2'O-methylated uridine (Um32) at position 32 in tRNA.</text>
</comment>
<dbReference type="OrthoDB" id="9806346at2"/>
<evidence type="ECO:0000313" key="8">
    <source>
        <dbReference type="EMBL" id="GGA65791.1"/>
    </source>
</evidence>
<dbReference type="PANTHER" id="PTHR42786:SF2">
    <property type="entry name" value="TRNA (CYTIDINE_URIDINE-2'-O-)-METHYLTRANSFERASE TRMJ"/>
    <property type="match status" value="1"/>
</dbReference>
<protein>
    <recommendedName>
        <fullName evidence="5">tRNA (cytidine/uridine-2'-O-)-methyltransferase TrmJ</fullName>
        <ecNumber evidence="5">2.1.1.200</ecNumber>
    </recommendedName>
    <alternativeName>
        <fullName evidence="5">tRNA (cytidine(32)/uridine(32)-2'-O)-methyltransferase</fullName>
    </alternativeName>
    <alternativeName>
        <fullName evidence="5">tRNA Cm32/Um32 methyltransferase</fullName>
    </alternativeName>
</protein>
<comment type="subcellular location">
    <subcellularLocation>
        <location evidence="5">Cytoplasm</location>
    </subcellularLocation>
</comment>
<dbReference type="Pfam" id="PF00588">
    <property type="entry name" value="SpoU_methylase"/>
    <property type="match status" value="1"/>
</dbReference>
<keyword evidence="9" id="KW-1185">Reference proteome</keyword>
<comment type="subunit">
    <text evidence="5">Homodimer.</text>
</comment>
<name>A0A8J2U2C1_9GAMM</name>
<organism evidence="8 9">
    <name type="scientific">Neiella marina</name>
    <dbReference type="NCBI Taxonomy" id="508461"/>
    <lineage>
        <taxon>Bacteria</taxon>
        <taxon>Pseudomonadati</taxon>
        <taxon>Pseudomonadota</taxon>
        <taxon>Gammaproteobacteria</taxon>
        <taxon>Alteromonadales</taxon>
        <taxon>Echinimonadaceae</taxon>
        <taxon>Neiella</taxon>
    </lineage>
</organism>
<dbReference type="SUPFAM" id="SSF75217">
    <property type="entry name" value="alpha/beta knot"/>
    <property type="match status" value="1"/>
</dbReference>
<keyword evidence="4 5" id="KW-0949">S-adenosyl-L-methionine</keyword>
<dbReference type="InterPro" id="IPR001537">
    <property type="entry name" value="SpoU_MeTrfase"/>
</dbReference>
<dbReference type="NCBIfam" id="NF011694">
    <property type="entry name" value="PRK15114.1"/>
    <property type="match status" value="1"/>
</dbReference>
<dbReference type="CDD" id="cd18093">
    <property type="entry name" value="SpoU-like_TrmJ"/>
    <property type="match status" value="1"/>
</dbReference>
<dbReference type="EMBL" id="BMDX01000002">
    <property type="protein sequence ID" value="GGA65791.1"/>
    <property type="molecule type" value="Genomic_DNA"/>
</dbReference>
<dbReference type="InterPro" id="IPR004384">
    <property type="entry name" value="RNA_MeTrfase_TrmJ/LasT"/>
</dbReference>
<evidence type="ECO:0000256" key="2">
    <source>
        <dbReference type="ARBA" id="ARBA00022603"/>
    </source>
</evidence>
<dbReference type="Proteomes" id="UP000619743">
    <property type="component" value="Unassembled WGS sequence"/>
</dbReference>
<evidence type="ECO:0000256" key="4">
    <source>
        <dbReference type="ARBA" id="ARBA00022691"/>
    </source>
</evidence>
<evidence type="ECO:0000256" key="3">
    <source>
        <dbReference type="ARBA" id="ARBA00022679"/>
    </source>
</evidence>
<dbReference type="FunFam" id="3.40.1280.10:FF:000006">
    <property type="entry name" value="Uncharacterized tRNA/rRNA methyltransferase HI_0380"/>
    <property type="match status" value="1"/>
</dbReference>
<dbReference type="PIRSF" id="PIRSF004808">
    <property type="entry name" value="LasT"/>
    <property type="match status" value="1"/>
</dbReference>
<evidence type="ECO:0000256" key="5">
    <source>
        <dbReference type="RuleBase" id="RU362024"/>
    </source>
</evidence>
<dbReference type="GO" id="GO:0003723">
    <property type="term" value="F:RNA binding"/>
    <property type="evidence" value="ECO:0007669"/>
    <property type="project" value="InterPro"/>
</dbReference>
<keyword evidence="3" id="KW-0808">Transferase</keyword>
<sequence length="259" mass="28636">MLDQVRIVLVGTTHSGNIGSAARAMKTMGLKHLYLVDPQAMPDGKSVALAAGAVDVLENVTICDSLQQAIADCGLVVGTSARNRTFSWPMLDPRECGEKVIAEAPNYPVAIVFGREAHGLSNDELQQCHFHVCIPANPDYSSLNLAAAVQTLCYEVRMAWLSHQQHESEQTEYPLAEQLEGFYQHLEQTLRQTGFIIPQHPGAVMTKLRRLFNRARPEVTELNILRGMLSSVQKPGRKKHASHQEDAQQASDVDNNDKE</sequence>
<accession>A0A8J2U2C1</accession>
<comment type="caution">
    <text evidence="8">The sequence shown here is derived from an EMBL/GenBank/DDBJ whole genome shotgun (WGS) entry which is preliminary data.</text>
</comment>
<keyword evidence="5" id="KW-0819">tRNA processing</keyword>
<reference evidence="9" key="1">
    <citation type="journal article" date="2019" name="Int. J. Syst. Evol. Microbiol.">
        <title>The Global Catalogue of Microorganisms (GCM) 10K type strain sequencing project: providing services to taxonomists for standard genome sequencing and annotation.</title>
        <authorList>
            <consortium name="The Broad Institute Genomics Platform"/>
            <consortium name="The Broad Institute Genome Sequencing Center for Infectious Disease"/>
            <person name="Wu L."/>
            <person name="Ma J."/>
        </authorList>
    </citation>
    <scope>NUCLEOTIDE SEQUENCE [LARGE SCALE GENOMIC DNA]</scope>
    <source>
        <strain evidence="9">CGMCC 1.10130</strain>
    </source>
</reference>
<dbReference type="Gene3D" id="1.10.8.590">
    <property type="match status" value="1"/>
</dbReference>
<dbReference type="EC" id="2.1.1.200" evidence="5"/>
<dbReference type="GO" id="GO:0005829">
    <property type="term" value="C:cytosol"/>
    <property type="evidence" value="ECO:0007669"/>
    <property type="project" value="TreeGrafter"/>
</dbReference>
<dbReference type="AlphaFoldDB" id="A0A8J2U2C1"/>
<evidence type="ECO:0000256" key="1">
    <source>
        <dbReference type="ARBA" id="ARBA00007228"/>
    </source>
</evidence>
<evidence type="ECO:0000313" key="9">
    <source>
        <dbReference type="Proteomes" id="UP000619743"/>
    </source>
</evidence>
<dbReference type="RefSeq" id="WP_087504597.1">
    <property type="nucleotide sequence ID" value="NZ_BMDX01000002.1"/>
</dbReference>
<dbReference type="GO" id="GO:0002128">
    <property type="term" value="P:tRNA nucleoside ribose methylation"/>
    <property type="evidence" value="ECO:0007669"/>
    <property type="project" value="TreeGrafter"/>
</dbReference>
<dbReference type="InterPro" id="IPR029026">
    <property type="entry name" value="tRNA_m1G_MTases_N"/>
</dbReference>
<comment type="catalytic activity">
    <reaction evidence="5">
        <text>uridine(32) in tRNA + S-adenosyl-L-methionine = 2'-O-methyluridine(32) in tRNA + S-adenosyl-L-homocysteine + H(+)</text>
        <dbReference type="Rhea" id="RHEA:42936"/>
        <dbReference type="Rhea" id="RHEA-COMP:10107"/>
        <dbReference type="Rhea" id="RHEA-COMP:10290"/>
        <dbReference type="ChEBI" id="CHEBI:15378"/>
        <dbReference type="ChEBI" id="CHEBI:57856"/>
        <dbReference type="ChEBI" id="CHEBI:59789"/>
        <dbReference type="ChEBI" id="CHEBI:65315"/>
        <dbReference type="ChEBI" id="CHEBI:74478"/>
        <dbReference type="EC" id="2.1.1.200"/>
    </reaction>
</comment>
<comment type="similarity">
    <text evidence="1">Belongs to the class IV-like SAM-binding methyltransferase superfamily. RNA methyltransferase TrmH family.</text>
</comment>
<evidence type="ECO:0000259" key="7">
    <source>
        <dbReference type="Pfam" id="PF00588"/>
    </source>
</evidence>
<proteinExistence type="inferred from homology"/>
<comment type="catalytic activity">
    <reaction evidence="5">
        <text>cytidine(32) in tRNA + S-adenosyl-L-methionine = 2'-O-methylcytidine(32) in tRNA + S-adenosyl-L-homocysteine + H(+)</text>
        <dbReference type="Rhea" id="RHEA:42932"/>
        <dbReference type="Rhea" id="RHEA-COMP:10288"/>
        <dbReference type="Rhea" id="RHEA-COMP:10289"/>
        <dbReference type="ChEBI" id="CHEBI:15378"/>
        <dbReference type="ChEBI" id="CHEBI:57856"/>
        <dbReference type="ChEBI" id="CHEBI:59789"/>
        <dbReference type="ChEBI" id="CHEBI:74495"/>
        <dbReference type="ChEBI" id="CHEBI:82748"/>
        <dbReference type="EC" id="2.1.1.200"/>
    </reaction>
</comment>
<feature type="region of interest" description="Disordered" evidence="6">
    <location>
        <begin position="230"/>
        <end position="259"/>
    </location>
</feature>
<dbReference type="PANTHER" id="PTHR42786">
    <property type="entry name" value="TRNA/RRNA METHYLTRANSFERASE"/>
    <property type="match status" value="1"/>
</dbReference>
<evidence type="ECO:0000256" key="6">
    <source>
        <dbReference type="SAM" id="MobiDB-lite"/>
    </source>
</evidence>
<dbReference type="GO" id="GO:0160206">
    <property type="term" value="F:tRNA (cytidine(32)/uridine(32)-2'-O)-methyltransferase activity"/>
    <property type="evidence" value="ECO:0007669"/>
    <property type="project" value="UniProtKB-EC"/>
</dbReference>
<keyword evidence="5" id="KW-0963">Cytoplasm</keyword>
<feature type="domain" description="tRNA/rRNA methyltransferase SpoU type" evidence="7">
    <location>
        <begin position="5"/>
        <end position="154"/>
    </location>
</feature>
<keyword evidence="2 5" id="KW-0489">Methyltransferase</keyword>
<dbReference type="Gene3D" id="3.40.1280.10">
    <property type="match status" value="1"/>
</dbReference>